<proteinExistence type="predicted"/>
<dbReference type="InterPro" id="IPR037185">
    <property type="entry name" value="EmrE-like"/>
</dbReference>
<dbReference type="Proteomes" id="UP000039865">
    <property type="component" value="Unassembled WGS sequence"/>
</dbReference>
<dbReference type="InParanoid" id="A0A078BDU3"/>
<dbReference type="Gene3D" id="1.10.3730.20">
    <property type="match status" value="1"/>
</dbReference>
<evidence type="ECO:0000313" key="3">
    <source>
        <dbReference type="Proteomes" id="UP000039865"/>
    </source>
</evidence>
<keyword evidence="1" id="KW-0472">Membrane</keyword>
<evidence type="ECO:0000313" key="2">
    <source>
        <dbReference type="EMBL" id="CDW91748.1"/>
    </source>
</evidence>
<dbReference type="SUPFAM" id="SSF103481">
    <property type="entry name" value="Multidrug resistance efflux transporter EmrE"/>
    <property type="match status" value="1"/>
</dbReference>
<sequence>MSGLRYLIIPRLTISVKIGYNFHEDGTISGYCIPKIHETFPGIPENIYLYINILFHVIAIGTQITITLFILNTMIKSMNEKGASKATVINFCINYTATIFLASLLFNDSITLKKVIGVTFIVFGTSLIASIKEEDHKKVIKYDIVESDSVKTV</sequence>
<gene>
    <name evidence="2" type="primary">Contig370.g414</name>
    <name evidence="2" type="ORF">STYLEM_20908</name>
</gene>
<keyword evidence="1" id="KW-0812">Transmembrane</keyword>
<protein>
    <submittedName>
        <fullName evidence="2">Uncharacterized protein</fullName>
    </submittedName>
</protein>
<dbReference type="EMBL" id="CCKQ01019716">
    <property type="protein sequence ID" value="CDW91748.1"/>
    <property type="molecule type" value="Genomic_DNA"/>
</dbReference>
<feature type="transmembrane region" description="Helical" evidence="1">
    <location>
        <begin position="112"/>
        <end position="131"/>
    </location>
</feature>
<keyword evidence="3" id="KW-1185">Reference proteome</keyword>
<keyword evidence="1" id="KW-1133">Transmembrane helix</keyword>
<organism evidence="2 3">
    <name type="scientific">Stylonychia lemnae</name>
    <name type="common">Ciliate</name>
    <dbReference type="NCBI Taxonomy" id="5949"/>
    <lineage>
        <taxon>Eukaryota</taxon>
        <taxon>Sar</taxon>
        <taxon>Alveolata</taxon>
        <taxon>Ciliophora</taxon>
        <taxon>Intramacronucleata</taxon>
        <taxon>Spirotrichea</taxon>
        <taxon>Stichotrichia</taxon>
        <taxon>Sporadotrichida</taxon>
        <taxon>Oxytrichidae</taxon>
        <taxon>Stylonychinae</taxon>
        <taxon>Stylonychia</taxon>
    </lineage>
</organism>
<accession>A0A078BDU3</accession>
<feature type="transmembrane region" description="Helical" evidence="1">
    <location>
        <begin position="87"/>
        <end position="106"/>
    </location>
</feature>
<name>A0A078BDU3_STYLE</name>
<reference evidence="2 3" key="1">
    <citation type="submission" date="2014-06" db="EMBL/GenBank/DDBJ databases">
        <authorList>
            <person name="Swart Estienne"/>
        </authorList>
    </citation>
    <scope>NUCLEOTIDE SEQUENCE [LARGE SCALE GENOMIC DNA]</scope>
    <source>
        <strain evidence="2 3">130c</strain>
    </source>
</reference>
<evidence type="ECO:0000256" key="1">
    <source>
        <dbReference type="SAM" id="Phobius"/>
    </source>
</evidence>
<feature type="transmembrane region" description="Helical" evidence="1">
    <location>
        <begin position="47"/>
        <end position="75"/>
    </location>
</feature>
<dbReference type="AlphaFoldDB" id="A0A078BDU3"/>